<accession>A0A451BTA6</accession>
<name>A0A451BTA6_9GAMM</name>
<dbReference type="Pfam" id="PF03534">
    <property type="entry name" value="SpvB"/>
    <property type="match status" value="1"/>
</dbReference>
<comment type="subcellular location">
    <subcellularLocation>
        <location evidence="1">Secreted</location>
    </subcellularLocation>
</comment>
<feature type="signal peptide" evidence="4">
    <location>
        <begin position="1"/>
        <end position="30"/>
    </location>
</feature>
<evidence type="ECO:0000256" key="3">
    <source>
        <dbReference type="ARBA" id="ARBA00023026"/>
    </source>
</evidence>
<gene>
    <name evidence="5" type="ORF">BECKSD772D_GA0070982_14201</name>
</gene>
<keyword evidence="4" id="KW-0732">Signal</keyword>
<dbReference type="GO" id="GO:0005737">
    <property type="term" value="C:cytoplasm"/>
    <property type="evidence" value="ECO:0007669"/>
    <property type="project" value="InterPro"/>
</dbReference>
<dbReference type="EMBL" id="CAADHB010000420">
    <property type="protein sequence ID" value="VFK81476.1"/>
    <property type="molecule type" value="Genomic_DNA"/>
</dbReference>
<sequence>MKSRLSRITHIAHFALCLALITTTSRLASAEELVGSIPGQLSVRQGAAVYTIPIQVPPGVAGMQPDLAITYNSNGGNGLLGVGFSLSGLSVITRCGQTIAQDGRKGGVYYDSRDRFCLDGQRLIAVSGSDGGDGAH</sequence>
<evidence type="ECO:0000256" key="4">
    <source>
        <dbReference type="SAM" id="SignalP"/>
    </source>
</evidence>
<evidence type="ECO:0000313" key="5">
    <source>
        <dbReference type="EMBL" id="VFK81476.1"/>
    </source>
</evidence>
<keyword evidence="3" id="KW-0843">Virulence</keyword>
<keyword evidence="2" id="KW-0964">Secreted</keyword>
<dbReference type="InterPro" id="IPR003284">
    <property type="entry name" value="Sal_SpvB"/>
</dbReference>
<protein>
    <submittedName>
        <fullName evidence="5">Virulence plasmid B protein</fullName>
    </submittedName>
</protein>
<dbReference type="AlphaFoldDB" id="A0A451BTA6"/>
<feature type="chain" id="PRO_5019554098" evidence="4">
    <location>
        <begin position="31"/>
        <end position="136"/>
    </location>
</feature>
<dbReference type="GO" id="GO:0005576">
    <property type="term" value="C:extracellular region"/>
    <property type="evidence" value="ECO:0007669"/>
    <property type="project" value="UniProtKB-SubCell"/>
</dbReference>
<evidence type="ECO:0000256" key="1">
    <source>
        <dbReference type="ARBA" id="ARBA00004613"/>
    </source>
</evidence>
<proteinExistence type="predicted"/>
<evidence type="ECO:0000256" key="2">
    <source>
        <dbReference type="ARBA" id="ARBA00022525"/>
    </source>
</evidence>
<reference evidence="5" key="1">
    <citation type="submission" date="2019-02" db="EMBL/GenBank/DDBJ databases">
        <authorList>
            <person name="Gruber-Vodicka R. H."/>
            <person name="Seah K. B. B."/>
        </authorList>
    </citation>
    <scope>NUCLEOTIDE SEQUENCE</scope>
    <source>
        <strain evidence="5">BECK_S127</strain>
    </source>
</reference>
<organism evidence="5">
    <name type="scientific">Candidatus Kentrum sp. SD</name>
    <dbReference type="NCBI Taxonomy" id="2126332"/>
    <lineage>
        <taxon>Bacteria</taxon>
        <taxon>Pseudomonadati</taxon>
        <taxon>Pseudomonadota</taxon>
        <taxon>Gammaproteobacteria</taxon>
        <taxon>Candidatus Kentrum</taxon>
    </lineage>
</organism>